<keyword evidence="6" id="KW-0472">Membrane</keyword>
<dbReference type="AlphaFoldDB" id="M1WTQ4"/>
<dbReference type="GO" id="GO:0012505">
    <property type="term" value="C:endomembrane system"/>
    <property type="evidence" value="ECO:0007669"/>
    <property type="project" value="UniProtKB-SubCell"/>
</dbReference>
<keyword evidence="4 7" id="KW-0605">Phycobilisome</keyword>
<reference evidence="9 10" key="1">
    <citation type="submission" date="2012-05" db="EMBL/GenBank/DDBJ databases">
        <authorList>
            <person name="Hilton J."/>
        </authorList>
    </citation>
    <scope>NUCLEOTIDE SEQUENCE [LARGE SCALE GENOMIC DNA]</scope>
    <source>
        <strain evidence="9 10">HH01</strain>
    </source>
</reference>
<dbReference type="STRING" id="1165094.RINTHH_21240"/>
<dbReference type="InterPro" id="IPR001297">
    <property type="entry name" value="PBS_linker_dom"/>
</dbReference>
<dbReference type="PANTHER" id="PTHR34011">
    <property type="entry name" value="PHYCOBILISOME 32.1 KDA LINKER POLYPEPTIDE, PHYCOCYANIN-ASSOCIATED, ROD 2-RELATED"/>
    <property type="match status" value="1"/>
</dbReference>
<dbReference type="InterPro" id="IPR038255">
    <property type="entry name" value="PBS_linker_sf"/>
</dbReference>
<gene>
    <name evidence="9" type="ORF">RINTHH_21240</name>
</gene>
<dbReference type="Pfam" id="PF00427">
    <property type="entry name" value="PBS_linker_poly"/>
    <property type="match status" value="1"/>
</dbReference>
<keyword evidence="5" id="KW-0793">Thylakoid</keyword>
<evidence type="ECO:0000313" key="10">
    <source>
        <dbReference type="Proteomes" id="UP000053051"/>
    </source>
</evidence>
<comment type="similarity">
    <text evidence="7">Belongs to the phycobilisome linker protein family.</text>
</comment>
<keyword evidence="2" id="KW-0602">Photosynthesis</keyword>
<evidence type="ECO:0000256" key="5">
    <source>
        <dbReference type="ARBA" id="ARBA00023078"/>
    </source>
</evidence>
<dbReference type="RefSeq" id="WP_008235797.1">
    <property type="nucleotide sequence ID" value="NZ_CAIY01000085.1"/>
</dbReference>
<evidence type="ECO:0000256" key="1">
    <source>
        <dbReference type="ARBA" id="ARBA00004308"/>
    </source>
</evidence>
<protein>
    <submittedName>
        <fullName evidence="9">Phycobilisome rod-core linker polypeptide,phycocyanin-associated</fullName>
    </submittedName>
</protein>
<comment type="caution">
    <text evidence="9">The sequence shown here is derived from an EMBL/GenBank/DDBJ whole genome shotgun (WGS) entry which is preliminary data.</text>
</comment>
<dbReference type="PIRSF" id="PIRSF005898">
    <property type="entry name" value="Phycobilisome_CpeC/CpcI"/>
    <property type="match status" value="1"/>
</dbReference>
<evidence type="ECO:0000313" key="9">
    <source>
        <dbReference type="EMBL" id="CCH68279.1"/>
    </source>
</evidence>
<dbReference type="InterPro" id="IPR016470">
    <property type="entry name" value="Phycobilisome"/>
</dbReference>
<evidence type="ECO:0000256" key="6">
    <source>
        <dbReference type="ARBA" id="ARBA00023136"/>
    </source>
</evidence>
<dbReference type="GO" id="GO:0015979">
    <property type="term" value="P:photosynthesis"/>
    <property type="evidence" value="ECO:0007669"/>
    <property type="project" value="UniProtKB-KW"/>
</dbReference>
<keyword evidence="10" id="KW-1185">Reference proteome</keyword>
<comment type="subcellular location">
    <subcellularLocation>
        <location evidence="1">Endomembrane system</location>
    </subcellularLocation>
</comment>
<organism evidence="9 10">
    <name type="scientific">Richelia intracellularis HH01</name>
    <dbReference type="NCBI Taxonomy" id="1165094"/>
    <lineage>
        <taxon>Bacteria</taxon>
        <taxon>Bacillati</taxon>
        <taxon>Cyanobacteriota</taxon>
        <taxon>Cyanophyceae</taxon>
        <taxon>Nostocales</taxon>
        <taxon>Nostocaceae</taxon>
        <taxon>Richelia</taxon>
    </lineage>
</organism>
<evidence type="ECO:0000256" key="7">
    <source>
        <dbReference type="PROSITE-ProRule" id="PRU00775"/>
    </source>
</evidence>
<name>M1WTQ4_9NOST</name>
<keyword evidence="3" id="KW-0042">Antenna complex</keyword>
<sequence length="261" mass="30085">MSIPLLTYTPSTQNQRVNGFEAGSDEQPKIYSTENLLSSTDMNVLIEVAYRQIFFHAFISDREPFLESQLRNGQITVRDFVRGLLLSDTYKKSFYNLNNNYRFVEHCVQRVLGRDIYSEREKLAWGVIVASKGLQGFIDELLDSEEYLENFGYNTLPYQRRRVLPGRSKGELPFNIKSPRYNEYHRAQLGFPQIIWQNVVRSYIPQEKKIKPGDPANYLAMVQGISSAKGNPPPRVSAMNIDIASSVPYRKIETDQLVTTR</sequence>
<evidence type="ECO:0000259" key="8">
    <source>
        <dbReference type="PROSITE" id="PS51445"/>
    </source>
</evidence>
<feature type="domain" description="PBS-linker" evidence="8">
    <location>
        <begin position="11"/>
        <end position="188"/>
    </location>
</feature>
<reference evidence="10" key="2">
    <citation type="submission" date="2016-01" db="EMBL/GenBank/DDBJ databases">
        <title>Diatom-associated endosymboitic cyanobacterium lacks core nitrogen metabolism enzymes.</title>
        <authorList>
            <person name="Hilton J.A."/>
            <person name="Foster R.A."/>
            <person name="Tripp H.J."/>
            <person name="Carter B.J."/>
            <person name="Zehr J.P."/>
            <person name="Villareal T.A."/>
        </authorList>
    </citation>
    <scope>NUCLEOTIDE SEQUENCE [LARGE SCALE GENOMIC DNA]</scope>
    <source>
        <strain evidence="10">HH01</strain>
    </source>
</reference>
<evidence type="ECO:0000256" key="3">
    <source>
        <dbReference type="ARBA" id="ARBA00022549"/>
    </source>
</evidence>
<proteinExistence type="inferred from homology"/>
<dbReference type="EMBL" id="CAIY01000085">
    <property type="protein sequence ID" value="CCH68279.1"/>
    <property type="molecule type" value="Genomic_DNA"/>
</dbReference>
<dbReference type="GO" id="GO:0030089">
    <property type="term" value="C:phycobilisome"/>
    <property type="evidence" value="ECO:0007669"/>
    <property type="project" value="UniProtKB-UniRule"/>
</dbReference>
<evidence type="ECO:0000256" key="4">
    <source>
        <dbReference type="ARBA" id="ARBA00022738"/>
    </source>
</evidence>
<accession>M1WTQ4</accession>
<evidence type="ECO:0000256" key="2">
    <source>
        <dbReference type="ARBA" id="ARBA00022531"/>
    </source>
</evidence>
<dbReference type="PROSITE" id="PS51445">
    <property type="entry name" value="PBS_LINKER"/>
    <property type="match status" value="1"/>
</dbReference>
<dbReference type="OrthoDB" id="448032at2"/>
<dbReference type="Gene3D" id="1.10.3130.20">
    <property type="entry name" value="Phycobilisome linker domain"/>
    <property type="match status" value="1"/>
</dbReference>
<dbReference type="Proteomes" id="UP000053051">
    <property type="component" value="Unassembled WGS sequence"/>
</dbReference>